<accession>A0A1I7WXQ7</accession>
<dbReference type="Proteomes" id="UP000095283">
    <property type="component" value="Unplaced"/>
</dbReference>
<organism evidence="1 2">
    <name type="scientific">Heterorhabditis bacteriophora</name>
    <name type="common">Entomopathogenic nematode worm</name>
    <dbReference type="NCBI Taxonomy" id="37862"/>
    <lineage>
        <taxon>Eukaryota</taxon>
        <taxon>Metazoa</taxon>
        <taxon>Ecdysozoa</taxon>
        <taxon>Nematoda</taxon>
        <taxon>Chromadorea</taxon>
        <taxon>Rhabditida</taxon>
        <taxon>Rhabditina</taxon>
        <taxon>Rhabditomorpha</taxon>
        <taxon>Strongyloidea</taxon>
        <taxon>Heterorhabditidae</taxon>
        <taxon>Heterorhabditis</taxon>
    </lineage>
</organism>
<protein>
    <submittedName>
        <fullName evidence="2">C6 domain-containing protein</fullName>
    </submittedName>
</protein>
<evidence type="ECO:0000313" key="1">
    <source>
        <dbReference type="Proteomes" id="UP000095283"/>
    </source>
</evidence>
<dbReference type="AlphaFoldDB" id="A0A1I7WXQ7"/>
<reference evidence="2" key="1">
    <citation type="submission" date="2016-11" db="UniProtKB">
        <authorList>
            <consortium name="WormBaseParasite"/>
        </authorList>
    </citation>
    <scope>IDENTIFICATION</scope>
</reference>
<dbReference type="WBParaSite" id="Hba_09959">
    <property type="protein sequence ID" value="Hba_09959"/>
    <property type="gene ID" value="Hba_09959"/>
</dbReference>
<proteinExistence type="predicted"/>
<evidence type="ECO:0000313" key="2">
    <source>
        <dbReference type="WBParaSite" id="Hba_09959"/>
    </source>
</evidence>
<sequence>MVFGYVEADIVISKAGHQYGTQYTYTIKEFLMIIEANVFDKHYLPCCSTALASTVSNGSWIFNPALKDCPAMATFICSVRTVGDLSTTSILINGDTQVKRGNNGSNSIVSITCQFTDEMWIYNDGTTTSTVTSIKCDNLKQ</sequence>
<keyword evidence="1" id="KW-1185">Reference proteome</keyword>
<name>A0A1I7WXQ7_HETBA</name>